<evidence type="ECO:0000313" key="4">
    <source>
        <dbReference type="Proteomes" id="UP000001017"/>
    </source>
</evidence>
<dbReference type="AlphaFoldDB" id="Q979C7"/>
<dbReference type="Gene3D" id="2.60.40.10">
    <property type="entry name" value="Immunoglobulins"/>
    <property type="match status" value="1"/>
</dbReference>
<proteinExistence type="predicted"/>
<feature type="domain" description="CARDB" evidence="2">
    <location>
        <begin position="133"/>
        <end position="207"/>
    </location>
</feature>
<dbReference type="Proteomes" id="UP000001017">
    <property type="component" value="Chromosome"/>
</dbReference>
<reference evidence="3 4" key="2">
    <citation type="journal article" date="2000" name="Proc. Natl. Acad. Sci. U.S.A.">
        <title>Archaeal adaptation to higher temperatures revealed by genomic sequence of Thermoplasma volcanium.</title>
        <authorList>
            <person name="Kawashima T."/>
            <person name="Amano N."/>
            <person name="Koike H."/>
            <person name="Makino S."/>
            <person name="Higuchi S."/>
            <person name="Kawashima-Ohya Y."/>
            <person name="Watanabe K."/>
            <person name="Yamazaki M."/>
            <person name="Kanehori K."/>
            <person name="Kawamoto T."/>
            <person name="Nunoshiba T."/>
            <person name="Yamamoto Y."/>
            <person name="Aramaki H."/>
            <person name="Makino K."/>
            <person name="Suzuki M."/>
        </authorList>
    </citation>
    <scope>NUCLEOTIDE SEQUENCE [LARGE SCALE GENOMIC DNA]</scope>
    <source>
        <strain evidence="4">ATCC 51530 / DSM 4299 / JCM 9571 / NBRC 15438 / GSS1</strain>
    </source>
</reference>
<dbReference type="PaxDb" id="273116-14325472"/>
<dbReference type="InterPro" id="IPR011635">
    <property type="entry name" value="CARDB"/>
</dbReference>
<dbReference type="HOGENOM" id="CLU_1080184_0_0_2"/>
<reference evidence="3 4" key="1">
    <citation type="journal article" date="1999" name="Proc. Jpn. Acad.">
        <title>Determination of the complete genomic DNA sequence of Thermoplasma volvanium GSS1.</title>
        <authorList>
            <person name="Kawashima T."/>
            <person name="Yamamoto Y."/>
            <person name="Aramaki H."/>
            <person name="Nunoshiba T."/>
            <person name="Kawamoto T."/>
            <person name="Watanabe K."/>
            <person name="Yamazaki M."/>
            <person name="Kanehori K."/>
            <person name="Amano N."/>
            <person name="Ohya Y."/>
            <person name="Makino K."/>
            <person name="Suzuki M."/>
        </authorList>
    </citation>
    <scope>NUCLEOTIDE SEQUENCE [LARGE SCALE GENOMIC DNA]</scope>
    <source>
        <strain evidence="4">ATCC 51530 / DSM 4299 / JCM 9571 / NBRC 15438 / GSS1</strain>
    </source>
</reference>
<evidence type="ECO:0000256" key="1">
    <source>
        <dbReference type="SAM" id="Phobius"/>
    </source>
</evidence>
<organism evidence="3 4">
    <name type="scientific">Thermoplasma volcanium (strain ATCC 51530 / DSM 4299 / JCM 9571 / NBRC 15438 / GSS1)</name>
    <dbReference type="NCBI Taxonomy" id="273116"/>
    <lineage>
        <taxon>Archaea</taxon>
        <taxon>Methanobacteriati</taxon>
        <taxon>Thermoplasmatota</taxon>
        <taxon>Thermoplasmata</taxon>
        <taxon>Thermoplasmatales</taxon>
        <taxon>Thermoplasmataceae</taxon>
        <taxon>Thermoplasma</taxon>
    </lineage>
</organism>
<protein>
    <submittedName>
        <fullName evidence="3">TVG1270428 protein</fullName>
    </submittedName>
</protein>
<dbReference type="GeneID" id="1441351"/>
<name>Q979C7_THEVO</name>
<evidence type="ECO:0000313" key="3">
    <source>
        <dbReference type="EMBL" id="BAB60376.1"/>
    </source>
</evidence>
<evidence type="ECO:0000259" key="2">
    <source>
        <dbReference type="Pfam" id="PF07705"/>
    </source>
</evidence>
<keyword evidence="1" id="KW-0812">Transmembrane</keyword>
<dbReference type="KEGG" id="tvo:TVG1270428"/>
<sequence>MKSKYIVYSVALIFALLMVLSSVGSNAATAPFYTSSIKYPSDVGAGQSFNVTIVSTANFANYNFTVYFAGTNLTGISPTSTIHHYSANNPMYTFSMVAPSVPQTLYLYVVTSAKFDGIQYNYTQTISIDVVSPVYFHVELKNPTSYPIYNITATFYVDGIPVAAKTVPKIMPGSTVEVNVTYVNPNFAHGSHTLIVKINNPNIKIDGNSNYITTSFYYGSPPNYDWIFYVFAVVLGVMIIMVMGSGRRASQPKWKRTKK</sequence>
<keyword evidence="1" id="KW-0472">Membrane</keyword>
<dbReference type="EMBL" id="BA000011">
    <property type="protein sequence ID" value="BAB60376.1"/>
    <property type="molecule type" value="Genomic_DNA"/>
</dbReference>
<feature type="transmembrane region" description="Helical" evidence="1">
    <location>
        <begin position="226"/>
        <end position="246"/>
    </location>
</feature>
<dbReference type="STRING" id="273116.gene:9382039"/>
<keyword evidence="4" id="KW-1185">Reference proteome</keyword>
<dbReference type="OrthoDB" id="56286at2157"/>
<dbReference type="RefSeq" id="WP_010917469.1">
    <property type="nucleotide sequence ID" value="NC_002689.2"/>
</dbReference>
<accession>Q979C7</accession>
<dbReference type="InterPro" id="IPR013783">
    <property type="entry name" value="Ig-like_fold"/>
</dbReference>
<keyword evidence="1" id="KW-1133">Transmembrane helix</keyword>
<gene>
    <name evidence="3" type="ORF">TVG1270428</name>
</gene>
<dbReference type="eggNOG" id="arCOG05366">
    <property type="taxonomic scope" value="Archaea"/>
</dbReference>
<dbReference type="Pfam" id="PF07705">
    <property type="entry name" value="CARDB"/>
    <property type="match status" value="1"/>
</dbReference>